<dbReference type="EMBL" id="BAET01000002">
    <property type="protein sequence ID" value="GAB54296.1"/>
    <property type="molecule type" value="Genomic_DNA"/>
</dbReference>
<comment type="function">
    <text evidence="4">Required for resistance to DNA-damaging agents.</text>
</comment>
<evidence type="ECO:0000313" key="6">
    <source>
        <dbReference type="EMBL" id="GAB54296.1"/>
    </source>
</evidence>
<keyword evidence="7" id="KW-1185">Reference proteome</keyword>
<dbReference type="Pfam" id="PF00582">
    <property type="entry name" value="Usp"/>
    <property type="match status" value="2"/>
</dbReference>
<comment type="caution">
    <text evidence="6">The sequence shown here is derived from an EMBL/GenBank/DDBJ whole genome shotgun (WGS) entry which is preliminary data.</text>
</comment>
<dbReference type="PANTHER" id="PTHR47892">
    <property type="entry name" value="UNIVERSAL STRESS PROTEIN E"/>
    <property type="match status" value="1"/>
</dbReference>
<protein>
    <submittedName>
        <fullName evidence="6">Universal stress protein E</fullName>
    </submittedName>
</protein>
<feature type="domain" description="UspA" evidence="5">
    <location>
        <begin position="4"/>
        <end position="142"/>
    </location>
</feature>
<comment type="similarity">
    <text evidence="2">Belongs to the universal stress protein A family.</text>
</comment>
<gene>
    <name evidence="6" type="primary">uspE</name>
    <name evidence="6" type="ORF">GPUN_0142</name>
</gene>
<comment type="subcellular location">
    <subcellularLocation>
        <location evidence="1">Cytoplasm</location>
    </subcellularLocation>
</comment>
<dbReference type="PANTHER" id="PTHR47892:SF1">
    <property type="entry name" value="UNIVERSAL STRESS PROTEIN E"/>
    <property type="match status" value="1"/>
</dbReference>
<dbReference type="Gene3D" id="3.40.50.12370">
    <property type="match status" value="1"/>
</dbReference>
<dbReference type="GO" id="GO:0005737">
    <property type="term" value="C:cytoplasm"/>
    <property type="evidence" value="ECO:0007669"/>
    <property type="project" value="UniProtKB-SubCell"/>
</dbReference>
<proteinExistence type="inferred from homology"/>
<reference evidence="6 7" key="1">
    <citation type="journal article" date="2012" name="J. Bacteriol.">
        <title>Genome sequence of proteorhodopsin-containing sea ice bacterium Glaciecola punicea ACAM 611T.</title>
        <authorList>
            <person name="Qin Q.-L."/>
            <person name="Xie B.-B."/>
            <person name="Shu Y.-L."/>
            <person name="Rong J.-C."/>
            <person name="Zhao D.-L."/>
            <person name="Zhang X.-Y."/>
            <person name="Chen X.-L."/>
            <person name="Zhou B.-C."/>
            <person name="Zhanga Y.-Z."/>
        </authorList>
    </citation>
    <scope>NUCLEOTIDE SEQUENCE [LARGE SCALE GENOMIC DNA]</scope>
    <source>
        <strain evidence="6 7">ACAM 611</strain>
    </source>
</reference>
<dbReference type="RefSeq" id="WP_006002386.1">
    <property type="nucleotide sequence ID" value="NZ_BAET01000002.1"/>
</dbReference>
<accession>H5T7L9</accession>
<evidence type="ECO:0000259" key="5">
    <source>
        <dbReference type="Pfam" id="PF00582"/>
    </source>
</evidence>
<dbReference type="InterPro" id="IPR006016">
    <property type="entry name" value="UspA"/>
</dbReference>
<evidence type="ECO:0000313" key="7">
    <source>
        <dbReference type="Proteomes" id="UP000053586"/>
    </source>
</evidence>
<dbReference type="eggNOG" id="COG0589">
    <property type="taxonomic scope" value="Bacteria"/>
</dbReference>
<reference evidence="6 7" key="2">
    <citation type="journal article" date="2017" name="Antonie Van Leeuwenhoek">
        <title>Rhizobium rhizosphaerae sp. nov., a novel species isolated from rice rhizosphere.</title>
        <authorList>
            <person name="Zhao J.J."/>
            <person name="Zhang J."/>
            <person name="Zhang R.J."/>
            <person name="Zhang C.W."/>
            <person name="Yin H.Q."/>
            <person name="Zhang X.X."/>
        </authorList>
    </citation>
    <scope>NUCLEOTIDE SEQUENCE [LARGE SCALE GENOMIC DNA]</scope>
    <source>
        <strain evidence="6 7">ACAM 611</strain>
    </source>
</reference>
<name>H5T7L9_9ALTE</name>
<dbReference type="AlphaFoldDB" id="H5T7L9"/>
<evidence type="ECO:0000256" key="2">
    <source>
        <dbReference type="ARBA" id="ARBA00008791"/>
    </source>
</evidence>
<evidence type="ECO:0000256" key="1">
    <source>
        <dbReference type="ARBA" id="ARBA00004496"/>
    </source>
</evidence>
<keyword evidence="3" id="KW-0963">Cytoplasm</keyword>
<dbReference type="SUPFAM" id="SSF52402">
    <property type="entry name" value="Adenine nucleotide alpha hydrolases-like"/>
    <property type="match status" value="2"/>
</dbReference>
<feature type="domain" description="UspA" evidence="5">
    <location>
        <begin position="177"/>
        <end position="313"/>
    </location>
</feature>
<sequence length="325" mass="36227">MQQFNKILCVVSADDKKNSALTHAVKLAENNQASLTVIDIMDWTPLNIRKFDRSKSSDYMQVIVAQQQNKLDEVISALNSKLTIQSKVLVGVSFLEIIYEVLRNRHDIVLKTAQSGGLLDRLFGTDDMQLLRKCPCPLMLVKPKAHKNHLQILASVDVDDNYPSQELSTRQALNFQILELASWLAISESAELDIVHVWDAASDDAMRFGFTDESKEKIDSDLEASEQRYIQKMNDLMDKIRAKVGSDASTYIKSKTHLLVGRPRKQIPIFAEQIAADIIVMGTVARTGLPGFLMGNSAENILNQIDCSVLAVKPEGFVSPVKLIA</sequence>
<evidence type="ECO:0000256" key="3">
    <source>
        <dbReference type="ARBA" id="ARBA00022490"/>
    </source>
</evidence>
<dbReference type="STRING" id="56804.BAE46_04015"/>
<dbReference type="OrthoDB" id="239260at2"/>
<dbReference type="Proteomes" id="UP000053586">
    <property type="component" value="Unassembled WGS sequence"/>
</dbReference>
<evidence type="ECO:0000256" key="4">
    <source>
        <dbReference type="ARBA" id="ARBA00037131"/>
    </source>
</evidence>
<organism evidence="6 7">
    <name type="scientific">Glaciecola punicea ACAM 611</name>
    <dbReference type="NCBI Taxonomy" id="1121923"/>
    <lineage>
        <taxon>Bacteria</taxon>
        <taxon>Pseudomonadati</taxon>
        <taxon>Pseudomonadota</taxon>
        <taxon>Gammaproteobacteria</taxon>
        <taxon>Alteromonadales</taxon>
        <taxon>Alteromonadaceae</taxon>
        <taxon>Glaciecola</taxon>
    </lineage>
</organism>